<name>A0ACB5SGY1_9PEZI</name>
<evidence type="ECO:0000313" key="1">
    <source>
        <dbReference type="EMBL" id="GME40517.1"/>
    </source>
</evidence>
<sequence>MIREGYEDLAAIKKDIVDLAGVRIALYFPNHREAVESIIYKNFQVHEKIHHGRIHQGDEAALEERPERKSVKEERAAYVSRFTGYRAKHYRVSVLDDEMDEDLDIEKDVIEVQVVSMLAHTWAQVGHDLFYKQMSGSPSSEEERILDGLSGLIQVGEVLLNQLHDVYKARSTSYDKSFANKYELASFLAAEYFPNFPSSEGSFFSPYLPSEFAFGSLDFFFRFLTEFGYDNPKALIPVLQQLKDAQPPEGMLIHHFKSSKTSEDNLAAIVMEAILSRLDESAISAEAAKRMDRDAYRCNVIITTLSLLKDLFPPFSDWRNLLFSKQTPLSKKEAMLEGWKWLIMPGLKDVVDGKGELTDAEREVLGVPWSWLNSHSFQIVDFCFRISKLGAFAKYQELLSAPEITKMEMMLEILDVESGLANFGMLNSIRIN</sequence>
<proteinExistence type="predicted"/>
<accession>A0ACB5SGY1</accession>
<organism evidence="1 2">
    <name type="scientific">Neofusicoccum parvum</name>
    <dbReference type="NCBI Taxonomy" id="310453"/>
    <lineage>
        <taxon>Eukaryota</taxon>
        <taxon>Fungi</taxon>
        <taxon>Dikarya</taxon>
        <taxon>Ascomycota</taxon>
        <taxon>Pezizomycotina</taxon>
        <taxon>Dothideomycetes</taxon>
        <taxon>Dothideomycetes incertae sedis</taxon>
        <taxon>Botryosphaeriales</taxon>
        <taxon>Botryosphaeriaceae</taxon>
        <taxon>Neofusicoccum</taxon>
    </lineage>
</organism>
<reference evidence="1" key="1">
    <citation type="submission" date="2024-09" db="EMBL/GenBank/DDBJ databases">
        <title>Draft Genome Sequences of Neofusicoccum parvum.</title>
        <authorList>
            <person name="Ashida A."/>
            <person name="Camagna M."/>
            <person name="Tanaka A."/>
            <person name="Takemoto D."/>
        </authorList>
    </citation>
    <scope>NUCLEOTIDE SEQUENCE</scope>
    <source>
        <strain evidence="1">PPO83</strain>
    </source>
</reference>
<protein>
    <submittedName>
        <fullName evidence="1">Short-chain dehydrogenase reductase sdr protein</fullName>
    </submittedName>
</protein>
<dbReference type="EMBL" id="BSXG01000093">
    <property type="protein sequence ID" value="GME40517.1"/>
    <property type="molecule type" value="Genomic_DNA"/>
</dbReference>
<keyword evidence="2" id="KW-1185">Reference proteome</keyword>
<evidence type="ECO:0000313" key="2">
    <source>
        <dbReference type="Proteomes" id="UP001165186"/>
    </source>
</evidence>
<dbReference type="Proteomes" id="UP001165186">
    <property type="component" value="Unassembled WGS sequence"/>
</dbReference>
<comment type="caution">
    <text evidence="1">The sequence shown here is derived from an EMBL/GenBank/DDBJ whole genome shotgun (WGS) entry which is preliminary data.</text>
</comment>
<gene>
    <name evidence="1" type="primary">g12007</name>
    <name evidence="1" type="ORF">NpPPO83_00012007</name>
</gene>